<name>A0A0B0PQP8_GOSAR</name>
<evidence type="ECO:0000256" key="1">
    <source>
        <dbReference type="SAM" id="MobiDB-lite"/>
    </source>
</evidence>
<keyword evidence="3" id="KW-1185">Reference proteome</keyword>
<sequence length="38" mass="4519">MFLYLGEHRRVKRGRNGPKIEKLDPHWENNTAWTSSHG</sequence>
<evidence type="ECO:0000313" key="2">
    <source>
        <dbReference type="EMBL" id="KHG25741.1"/>
    </source>
</evidence>
<accession>A0A0B0PQP8</accession>
<feature type="region of interest" description="Disordered" evidence="1">
    <location>
        <begin position="15"/>
        <end position="38"/>
    </location>
</feature>
<dbReference type="Proteomes" id="UP000032142">
    <property type="component" value="Unassembled WGS sequence"/>
</dbReference>
<dbReference type="InterPro" id="IPR019791">
    <property type="entry name" value="Haem_peroxidase_animal"/>
</dbReference>
<gene>
    <name evidence="2" type="ORF">F383_04533</name>
</gene>
<reference evidence="3" key="1">
    <citation type="submission" date="2014-09" db="EMBL/GenBank/DDBJ databases">
        <authorList>
            <person name="Mudge J."/>
            <person name="Ramaraj T."/>
            <person name="Lindquist I.E."/>
            <person name="Bharti A.K."/>
            <person name="Sundararajan A."/>
            <person name="Cameron C.T."/>
            <person name="Woodward J.E."/>
            <person name="May G.D."/>
            <person name="Brubaker C."/>
            <person name="Broadhvest J."/>
            <person name="Wilkins T.A."/>
        </authorList>
    </citation>
    <scope>NUCLEOTIDE SEQUENCE</scope>
    <source>
        <strain evidence="3">cv. AKA8401</strain>
    </source>
</reference>
<organism evidence="2 3">
    <name type="scientific">Gossypium arboreum</name>
    <name type="common">Tree cotton</name>
    <name type="synonym">Gossypium nanking</name>
    <dbReference type="NCBI Taxonomy" id="29729"/>
    <lineage>
        <taxon>Eukaryota</taxon>
        <taxon>Viridiplantae</taxon>
        <taxon>Streptophyta</taxon>
        <taxon>Embryophyta</taxon>
        <taxon>Tracheophyta</taxon>
        <taxon>Spermatophyta</taxon>
        <taxon>Magnoliopsida</taxon>
        <taxon>eudicotyledons</taxon>
        <taxon>Gunneridae</taxon>
        <taxon>Pentapetalae</taxon>
        <taxon>rosids</taxon>
        <taxon>malvids</taxon>
        <taxon>Malvales</taxon>
        <taxon>Malvaceae</taxon>
        <taxon>Malvoideae</taxon>
        <taxon>Gossypium</taxon>
    </lineage>
</organism>
<evidence type="ECO:0000313" key="3">
    <source>
        <dbReference type="Proteomes" id="UP000032142"/>
    </source>
</evidence>
<protein>
    <submittedName>
        <fullName evidence="2">Uncharacterized protein</fullName>
    </submittedName>
</protein>
<dbReference type="PROSITE" id="PS50292">
    <property type="entry name" value="PEROXIDASE_3"/>
    <property type="match status" value="1"/>
</dbReference>
<feature type="compositionally biased region" description="Polar residues" evidence="1">
    <location>
        <begin position="28"/>
        <end position="38"/>
    </location>
</feature>
<dbReference type="AlphaFoldDB" id="A0A0B0PQP8"/>
<proteinExistence type="predicted"/>
<dbReference type="EMBL" id="KN433630">
    <property type="protein sequence ID" value="KHG25741.1"/>
    <property type="molecule type" value="Genomic_DNA"/>
</dbReference>
<feature type="compositionally biased region" description="Basic and acidic residues" evidence="1">
    <location>
        <begin position="18"/>
        <end position="27"/>
    </location>
</feature>